<dbReference type="InterPro" id="IPR001650">
    <property type="entry name" value="Helicase_C-like"/>
</dbReference>
<feature type="domain" description="Helicase C-terminal" evidence="2">
    <location>
        <begin position="3"/>
        <end position="137"/>
    </location>
</feature>
<dbReference type="Pfam" id="PF00271">
    <property type="entry name" value="Helicase_C"/>
    <property type="match status" value="1"/>
</dbReference>
<dbReference type="AlphaFoldDB" id="A0A0A9WKK3"/>
<evidence type="ECO:0000313" key="3">
    <source>
        <dbReference type="EMBL" id="JAG08304.1"/>
    </source>
</evidence>
<accession>A0A0A9WKK3</accession>
<dbReference type="InterPro" id="IPR049730">
    <property type="entry name" value="SNF2/RAD54-like_C"/>
</dbReference>
<protein>
    <submittedName>
        <fullName evidence="3">Putative global transcription activator SNF2L1</fullName>
    </submittedName>
</protein>
<evidence type="ECO:0000256" key="1">
    <source>
        <dbReference type="ARBA" id="ARBA00022801"/>
    </source>
</evidence>
<reference evidence="3" key="1">
    <citation type="journal article" date="2014" name="PLoS ONE">
        <title>Transcriptome-Based Identification of ABC Transporters in the Western Tarnished Plant Bug Lygus hesperus.</title>
        <authorList>
            <person name="Hull J.J."/>
            <person name="Chaney K."/>
            <person name="Geib S.M."/>
            <person name="Fabrick J.A."/>
            <person name="Brent C.S."/>
            <person name="Walsh D."/>
            <person name="Lavine L.C."/>
        </authorList>
    </citation>
    <scope>NUCLEOTIDE SEQUENCE</scope>
</reference>
<proteinExistence type="predicted"/>
<gene>
    <name evidence="3" type="primary">Smarca1</name>
    <name evidence="3" type="ORF">CM83_16703</name>
</gene>
<reference evidence="3" key="2">
    <citation type="submission" date="2014-07" db="EMBL/GenBank/DDBJ databases">
        <authorList>
            <person name="Hull J."/>
        </authorList>
    </citation>
    <scope>NUCLEOTIDE SEQUENCE</scope>
</reference>
<dbReference type="CDD" id="cd18793">
    <property type="entry name" value="SF2_C_SNF"/>
    <property type="match status" value="1"/>
</dbReference>
<dbReference type="SUPFAM" id="SSF52540">
    <property type="entry name" value="P-loop containing nucleoside triphosphate hydrolases"/>
    <property type="match status" value="1"/>
</dbReference>
<dbReference type="SMART" id="SM00490">
    <property type="entry name" value="HELICc"/>
    <property type="match status" value="1"/>
</dbReference>
<dbReference type="EMBL" id="GBHO01035300">
    <property type="protein sequence ID" value="JAG08304.1"/>
    <property type="molecule type" value="Transcribed_RNA"/>
</dbReference>
<dbReference type="InterPro" id="IPR027417">
    <property type="entry name" value="P-loop_NTPase"/>
</dbReference>
<keyword evidence="1" id="KW-0378">Hydrolase</keyword>
<sequence length="137" mass="15649">MIYIDKLLTELKSGGHRVLIFSNFTTSLDFIEALCILRQHSYERLDGNCNRVERELAILRFNNHNSQCFVFLVTTTAGGVGITLTGADTVILFDAHYNPQLDRQAADRAHRIGQTRPVRVYRLCLQHTIEESIRMIA</sequence>
<dbReference type="GO" id="GO:0016787">
    <property type="term" value="F:hydrolase activity"/>
    <property type="evidence" value="ECO:0007669"/>
    <property type="project" value="UniProtKB-KW"/>
</dbReference>
<name>A0A0A9WKK3_LYGHE</name>
<organism evidence="3">
    <name type="scientific">Lygus hesperus</name>
    <name type="common">Western plant bug</name>
    <dbReference type="NCBI Taxonomy" id="30085"/>
    <lineage>
        <taxon>Eukaryota</taxon>
        <taxon>Metazoa</taxon>
        <taxon>Ecdysozoa</taxon>
        <taxon>Arthropoda</taxon>
        <taxon>Hexapoda</taxon>
        <taxon>Insecta</taxon>
        <taxon>Pterygota</taxon>
        <taxon>Neoptera</taxon>
        <taxon>Paraneoptera</taxon>
        <taxon>Hemiptera</taxon>
        <taxon>Heteroptera</taxon>
        <taxon>Panheteroptera</taxon>
        <taxon>Cimicomorpha</taxon>
        <taxon>Miridae</taxon>
        <taxon>Mirini</taxon>
        <taxon>Lygus</taxon>
    </lineage>
</organism>
<dbReference type="Gene3D" id="3.40.50.300">
    <property type="entry name" value="P-loop containing nucleotide triphosphate hydrolases"/>
    <property type="match status" value="1"/>
</dbReference>
<evidence type="ECO:0000259" key="2">
    <source>
        <dbReference type="PROSITE" id="PS51194"/>
    </source>
</evidence>
<dbReference type="PROSITE" id="PS51194">
    <property type="entry name" value="HELICASE_CTER"/>
    <property type="match status" value="1"/>
</dbReference>
<dbReference type="PANTHER" id="PTHR10799">
    <property type="entry name" value="SNF2/RAD54 HELICASE FAMILY"/>
    <property type="match status" value="1"/>
</dbReference>